<reference evidence="1" key="1">
    <citation type="submission" date="2021-03" db="EMBL/GenBank/DDBJ databases">
        <title>Draft genome sequence of rust myrtle Austropuccinia psidii MF-1, a brazilian biotype.</title>
        <authorList>
            <person name="Quecine M.C."/>
            <person name="Pachon D.M.R."/>
            <person name="Bonatelli M.L."/>
            <person name="Correr F.H."/>
            <person name="Franceschini L.M."/>
            <person name="Leite T.F."/>
            <person name="Margarido G.R.A."/>
            <person name="Almeida C.A."/>
            <person name="Ferrarezi J.A."/>
            <person name="Labate C.A."/>
        </authorList>
    </citation>
    <scope>NUCLEOTIDE SEQUENCE</scope>
    <source>
        <strain evidence="1">MF-1</strain>
    </source>
</reference>
<dbReference type="Proteomes" id="UP000765509">
    <property type="component" value="Unassembled WGS sequence"/>
</dbReference>
<gene>
    <name evidence="1" type="ORF">O181_103284</name>
</gene>
<name>A0A9Q3PJ28_9BASI</name>
<keyword evidence="2" id="KW-1185">Reference proteome</keyword>
<proteinExistence type="predicted"/>
<comment type="caution">
    <text evidence="1">The sequence shown here is derived from an EMBL/GenBank/DDBJ whole genome shotgun (WGS) entry which is preliminary data.</text>
</comment>
<protein>
    <submittedName>
        <fullName evidence="1">Uncharacterized protein</fullName>
    </submittedName>
</protein>
<evidence type="ECO:0000313" key="1">
    <source>
        <dbReference type="EMBL" id="MBW0563569.1"/>
    </source>
</evidence>
<organism evidence="1 2">
    <name type="scientific">Austropuccinia psidii MF-1</name>
    <dbReference type="NCBI Taxonomy" id="1389203"/>
    <lineage>
        <taxon>Eukaryota</taxon>
        <taxon>Fungi</taxon>
        <taxon>Dikarya</taxon>
        <taxon>Basidiomycota</taxon>
        <taxon>Pucciniomycotina</taxon>
        <taxon>Pucciniomycetes</taxon>
        <taxon>Pucciniales</taxon>
        <taxon>Sphaerophragmiaceae</taxon>
        <taxon>Austropuccinia</taxon>
    </lineage>
</organism>
<dbReference type="EMBL" id="AVOT02074386">
    <property type="protein sequence ID" value="MBW0563569.1"/>
    <property type="molecule type" value="Genomic_DNA"/>
</dbReference>
<sequence length="129" mass="14557">MLKLSDTPILWNSKQQGIVAPSNCASEYAALLDSTQHLVQAIGQLTQLARKFDKAIFCDNQAVVQVLINNHSRKPMWYLNHAFFFNNAIQKHKLKVNLVPTADMQADMLTKCLSRPSLQWAIPFLCVMG</sequence>
<dbReference type="AlphaFoldDB" id="A0A9Q3PJ28"/>
<accession>A0A9Q3PJ28</accession>
<evidence type="ECO:0000313" key="2">
    <source>
        <dbReference type="Proteomes" id="UP000765509"/>
    </source>
</evidence>
<dbReference type="CDD" id="cd09272">
    <property type="entry name" value="RNase_HI_RT_Ty1"/>
    <property type="match status" value="1"/>
</dbReference>